<evidence type="ECO:0000256" key="2">
    <source>
        <dbReference type="ARBA" id="ARBA00022679"/>
    </source>
</evidence>
<dbReference type="GO" id="GO:0016765">
    <property type="term" value="F:transferase activity, transferring alkyl or aryl (other than methyl) groups"/>
    <property type="evidence" value="ECO:0007669"/>
    <property type="project" value="InterPro"/>
</dbReference>
<dbReference type="InterPro" id="IPR017795">
    <property type="entry name" value="ABBA_NscD-like"/>
</dbReference>
<dbReference type="RefSeq" id="XP_033680019.1">
    <property type="nucleotide sequence ID" value="XM_033833838.1"/>
</dbReference>
<evidence type="ECO:0000313" key="4">
    <source>
        <dbReference type="Proteomes" id="UP000800094"/>
    </source>
</evidence>
<keyword evidence="4" id="KW-1185">Reference proteome</keyword>
<dbReference type="Proteomes" id="UP000800094">
    <property type="component" value="Unassembled WGS sequence"/>
</dbReference>
<evidence type="ECO:0000313" key="3">
    <source>
        <dbReference type="EMBL" id="KAF2245015.1"/>
    </source>
</evidence>
<proteinExistence type="inferred from homology"/>
<dbReference type="EMBL" id="ML987202">
    <property type="protein sequence ID" value="KAF2245015.1"/>
    <property type="molecule type" value="Genomic_DNA"/>
</dbReference>
<dbReference type="OrthoDB" id="3354387at2759"/>
<dbReference type="AlphaFoldDB" id="A0A6A6I3F5"/>
<accession>A0A6A6I3F5</accession>
<dbReference type="GO" id="GO:0009820">
    <property type="term" value="P:alkaloid metabolic process"/>
    <property type="evidence" value="ECO:0007669"/>
    <property type="project" value="InterPro"/>
</dbReference>
<name>A0A6A6I3F5_9PLEO</name>
<dbReference type="GeneID" id="54587168"/>
<gene>
    <name evidence="3" type="ORF">BU26DRAFT_568990</name>
</gene>
<comment type="similarity">
    <text evidence="1">Belongs to the tryptophan dimethylallyltransferase family.</text>
</comment>
<organism evidence="3 4">
    <name type="scientific">Trematosphaeria pertusa</name>
    <dbReference type="NCBI Taxonomy" id="390896"/>
    <lineage>
        <taxon>Eukaryota</taxon>
        <taxon>Fungi</taxon>
        <taxon>Dikarya</taxon>
        <taxon>Ascomycota</taxon>
        <taxon>Pezizomycotina</taxon>
        <taxon>Dothideomycetes</taxon>
        <taxon>Pleosporomycetidae</taxon>
        <taxon>Pleosporales</taxon>
        <taxon>Massarineae</taxon>
        <taxon>Trematosphaeriaceae</taxon>
        <taxon>Trematosphaeria</taxon>
    </lineage>
</organism>
<protein>
    <recommendedName>
        <fullName evidence="5">Aromatic prenyltransferase</fullName>
    </recommendedName>
</protein>
<evidence type="ECO:0000256" key="1">
    <source>
        <dbReference type="ARBA" id="ARBA00010209"/>
    </source>
</evidence>
<dbReference type="PANTHER" id="PTHR40627">
    <property type="entry name" value="INDOLE PRENYLTRANSFERASE TDIB-RELATED"/>
    <property type="match status" value="1"/>
</dbReference>
<reference evidence="3" key="1">
    <citation type="journal article" date="2020" name="Stud. Mycol.">
        <title>101 Dothideomycetes genomes: a test case for predicting lifestyles and emergence of pathogens.</title>
        <authorList>
            <person name="Haridas S."/>
            <person name="Albert R."/>
            <person name="Binder M."/>
            <person name="Bloem J."/>
            <person name="Labutti K."/>
            <person name="Salamov A."/>
            <person name="Andreopoulos B."/>
            <person name="Baker S."/>
            <person name="Barry K."/>
            <person name="Bills G."/>
            <person name="Bluhm B."/>
            <person name="Cannon C."/>
            <person name="Castanera R."/>
            <person name="Culley D."/>
            <person name="Daum C."/>
            <person name="Ezra D."/>
            <person name="Gonzalez J."/>
            <person name="Henrissat B."/>
            <person name="Kuo A."/>
            <person name="Liang C."/>
            <person name="Lipzen A."/>
            <person name="Lutzoni F."/>
            <person name="Magnuson J."/>
            <person name="Mondo S."/>
            <person name="Nolan M."/>
            <person name="Ohm R."/>
            <person name="Pangilinan J."/>
            <person name="Park H.-J."/>
            <person name="Ramirez L."/>
            <person name="Alfaro M."/>
            <person name="Sun H."/>
            <person name="Tritt A."/>
            <person name="Yoshinaga Y."/>
            <person name="Zwiers L.-H."/>
            <person name="Turgeon B."/>
            <person name="Goodwin S."/>
            <person name="Spatafora J."/>
            <person name="Crous P."/>
            <person name="Grigoriev I."/>
        </authorList>
    </citation>
    <scope>NUCLEOTIDE SEQUENCE</scope>
    <source>
        <strain evidence="3">CBS 122368</strain>
    </source>
</reference>
<dbReference type="PANTHER" id="PTHR40627:SF4">
    <property type="entry name" value="PRENYLTRANSFERASE ASQH1-RELATED"/>
    <property type="match status" value="1"/>
</dbReference>
<keyword evidence="2" id="KW-0808">Transferase</keyword>
<evidence type="ECO:0008006" key="5">
    <source>
        <dbReference type="Google" id="ProtNLM"/>
    </source>
</evidence>
<sequence>MFHLQYIIPRLGPVGDQGSNTPVWNSFMTDDFFPLEYSWNWDTLKSGPKVRYSIKAIGPAAVHPTDPFNQTSMLELCDKLRTSFPQINFNWFDILRHAFHDEDSWIECENLDCKSPSQSSSSFLAFELDNAIATKAYFVPVKAEQHDHSRFKVYRRSPEMNFGSVCQMMDLSGTINALSDSTRAELRELRLLTLSLEANFSDTQELYCENHETVGVLYNFDITAHGTTLEPKLHVPVKHYASNDLSAAQGLGTYLPARGRDRFFSNYMRALERTCTHRSLSEGRDFHTYVGTGIGKDGSLSLCSYINGEVYHPARYHAWEEVP</sequence>
<dbReference type="Pfam" id="PF11991">
    <property type="entry name" value="Trp_DMAT"/>
    <property type="match status" value="2"/>
</dbReference>